<dbReference type="Pfam" id="PF00196">
    <property type="entry name" value="GerE"/>
    <property type="match status" value="1"/>
</dbReference>
<dbReference type="GO" id="GO:0003677">
    <property type="term" value="F:DNA binding"/>
    <property type="evidence" value="ECO:0007669"/>
    <property type="project" value="UniProtKB-KW"/>
</dbReference>
<dbReference type="SMART" id="SM00421">
    <property type="entry name" value="HTH_LUXR"/>
    <property type="match status" value="1"/>
</dbReference>
<accession>A0A399Q6R6</accession>
<organism evidence="2 3">
    <name type="scientific">Clavibacter nebraskensis</name>
    <dbReference type="NCBI Taxonomy" id="31963"/>
    <lineage>
        <taxon>Bacteria</taxon>
        <taxon>Bacillati</taxon>
        <taxon>Actinomycetota</taxon>
        <taxon>Actinomycetes</taxon>
        <taxon>Micrococcales</taxon>
        <taxon>Microbacteriaceae</taxon>
        <taxon>Clavibacter</taxon>
    </lineage>
</organism>
<evidence type="ECO:0000313" key="3">
    <source>
        <dbReference type="Proteomes" id="UP000265361"/>
    </source>
</evidence>
<dbReference type="GO" id="GO:0006355">
    <property type="term" value="P:regulation of DNA-templated transcription"/>
    <property type="evidence" value="ECO:0007669"/>
    <property type="project" value="InterPro"/>
</dbReference>
<dbReference type="InterPro" id="IPR016032">
    <property type="entry name" value="Sig_transdc_resp-reg_C-effctor"/>
</dbReference>
<comment type="caution">
    <text evidence="2">The sequence shown here is derived from an EMBL/GenBank/DDBJ whole genome shotgun (WGS) entry which is preliminary data.</text>
</comment>
<proteinExistence type="predicted"/>
<keyword evidence="2" id="KW-0238">DNA-binding</keyword>
<feature type="domain" description="HTH luxR-type" evidence="1">
    <location>
        <begin position="9"/>
        <end position="60"/>
    </location>
</feature>
<feature type="non-terminal residue" evidence="2">
    <location>
        <position position="1"/>
    </location>
</feature>
<dbReference type="EMBL" id="QWED01000177">
    <property type="protein sequence ID" value="RIJ13149.1"/>
    <property type="molecule type" value="Genomic_DNA"/>
</dbReference>
<name>A0A399Q6R6_9MICO</name>
<reference evidence="2 3" key="1">
    <citation type="submission" date="2018-08" db="EMBL/GenBank/DDBJ databases">
        <title>Genome Sequence of Clavibacter michiganensis Subspecies type strains, and the Atypical Peach-Colored Strains Isolated from Tomato.</title>
        <authorList>
            <person name="Osdaghi E."/>
            <person name="Portier P."/>
            <person name="Briand M."/>
            <person name="Jacques M.-A."/>
        </authorList>
    </citation>
    <scope>NUCLEOTIDE SEQUENCE [LARGE SCALE GENOMIC DNA]</scope>
    <source>
        <strain evidence="2 3">CFBP 7577</strain>
    </source>
</reference>
<dbReference type="InterPro" id="IPR036388">
    <property type="entry name" value="WH-like_DNA-bd_sf"/>
</dbReference>
<dbReference type="SUPFAM" id="SSF46894">
    <property type="entry name" value="C-terminal effector domain of the bipartite response regulators"/>
    <property type="match status" value="1"/>
</dbReference>
<dbReference type="AlphaFoldDB" id="A0A399Q6R6"/>
<protein>
    <submittedName>
        <fullName evidence="2">DNA-binding response regulator</fullName>
    </submittedName>
</protein>
<dbReference type="InterPro" id="IPR000792">
    <property type="entry name" value="Tscrpt_reg_LuxR_C"/>
</dbReference>
<evidence type="ECO:0000313" key="2">
    <source>
        <dbReference type="EMBL" id="RIJ13149.1"/>
    </source>
</evidence>
<dbReference type="Gene3D" id="1.10.10.10">
    <property type="entry name" value="Winged helix-like DNA-binding domain superfamily/Winged helix DNA-binding domain"/>
    <property type="match status" value="1"/>
</dbReference>
<sequence length="67" mass="7485">ALVAPDPVVLRLLVDLVEVRGVDGLLGEVLDVTEKTVKNHVSGLLRKLGVERRTQAAIYGLERRRRR</sequence>
<dbReference type="Proteomes" id="UP000265361">
    <property type="component" value="Unassembled WGS sequence"/>
</dbReference>
<gene>
    <name evidence="2" type="ORF">DZF97_07335</name>
</gene>
<evidence type="ECO:0000259" key="1">
    <source>
        <dbReference type="SMART" id="SM00421"/>
    </source>
</evidence>